<feature type="compositionally biased region" description="Basic and acidic residues" evidence="1">
    <location>
        <begin position="17"/>
        <end position="28"/>
    </location>
</feature>
<keyword evidence="3" id="KW-1185">Reference proteome</keyword>
<evidence type="ECO:0000313" key="2">
    <source>
        <dbReference type="EMBL" id="KGO64032.1"/>
    </source>
</evidence>
<evidence type="ECO:0000256" key="1">
    <source>
        <dbReference type="SAM" id="MobiDB-lite"/>
    </source>
</evidence>
<organism evidence="2 3">
    <name type="scientific">Penicillium italicum</name>
    <name type="common">Blue mold</name>
    <dbReference type="NCBI Taxonomy" id="40296"/>
    <lineage>
        <taxon>Eukaryota</taxon>
        <taxon>Fungi</taxon>
        <taxon>Dikarya</taxon>
        <taxon>Ascomycota</taxon>
        <taxon>Pezizomycotina</taxon>
        <taxon>Eurotiomycetes</taxon>
        <taxon>Eurotiomycetidae</taxon>
        <taxon>Eurotiales</taxon>
        <taxon>Aspergillaceae</taxon>
        <taxon>Penicillium</taxon>
    </lineage>
</organism>
<dbReference type="PhylomeDB" id="A0A0A2K854"/>
<dbReference type="Proteomes" id="UP000030104">
    <property type="component" value="Unassembled WGS sequence"/>
</dbReference>
<dbReference type="HOGENOM" id="CLU_1256424_0_0_1"/>
<protein>
    <submittedName>
        <fullName evidence="2">Uncharacterized protein</fullName>
    </submittedName>
</protein>
<dbReference type="EMBL" id="JQGA01001610">
    <property type="protein sequence ID" value="KGO64032.1"/>
    <property type="molecule type" value="Genomic_DNA"/>
</dbReference>
<sequence length="220" mass="26094">MKKEPFAWVDAEEHEDESGTEKSNELKDEREYEWSEVNIFRRLEDLEEGRRMDKSSELNMLKRLEELEKEVSSLKQEKPIEPEEACVDRETVLDAWSKAPSTTMERGPNDINYEGDIRADILAIHFKEKSDPETADRWKAVFLDRYAIEWGVDCGEQSTLLNYPLEMIRVFNIRARVLYGWGKTRTQILDICDDWISRWRSENVAISTKEFCQLCRYYYA</sequence>
<comment type="caution">
    <text evidence="2">The sequence shown here is derived from an EMBL/GenBank/DDBJ whole genome shotgun (WGS) entry which is preliminary data.</text>
</comment>
<name>A0A0A2K854_PENIT</name>
<dbReference type="AlphaFoldDB" id="A0A0A2K854"/>
<dbReference type="OrthoDB" id="4366587at2759"/>
<evidence type="ECO:0000313" key="3">
    <source>
        <dbReference type="Proteomes" id="UP000030104"/>
    </source>
</evidence>
<proteinExistence type="predicted"/>
<gene>
    <name evidence="2" type="ORF">PITC_012690</name>
</gene>
<accession>A0A0A2K854</accession>
<feature type="region of interest" description="Disordered" evidence="1">
    <location>
        <begin position="1"/>
        <end position="28"/>
    </location>
</feature>
<reference evidence="2 3" key="1">
    <citation type="journal article" date="2015" name="Mol. Plant Microbe Interact.">
        <title>Genome, transcriptome, and functional analyses of Penicillium expansum provide new insights into secondary metabolism and pathogenicity.</title>
        <authorList>
            <person name="Ballester A.R."/>
            <person name="Marcet-Houben M."/>
            <person name="Levin E."/>
            <person name="Sela N."/>
            <person name="Selma-Lazaro C."/>
            <person name="Carmona L."/>
            <person name="Wisniewski M."/>
            <person name="Droby S."/>
            <person name="Gonzalez-Candelas L."/>
            <person name="Gabaldon T."/>
        </authorList>
    </citation>
    <scope>NUCLEOTIDE SEQUENCE [LARGE SCALE GENOMIC DNA]</scope>
    <source>
        <strain evidence="2 3">PHI-1</strain>
    </source>
</reference>